<accession>A0A517TWV7</accession>
<feature type="region of interest" description="Disordered" evidence="8">
    <location>
        <begin position="321"/>
        <end position="343"/>
    </location>
</feature>
<evidence type="ECO:0000313" key="12">
    <source>
        <dbReference type="Proteomes" id="UP000317909"/>
    </source>
</evidence>
<dbReference type="OrthoDB" id="9807778at2"/>
<dbReference type="GO" id="GO:0005886">
    <property type="term" value="C:plasma membrane"/>
    <property type="evidence" value="ECO:0007669"/>
    <property type="project" value="TreeGrafter"/>
</dbReference>
<evidence type="ECO:0000256" key="5">
    <source>
        <dbReference type="ARBA" id="ARBA00022985"/>
    </source>
</evidence>
<sequence>MISIVIPVLDEEGTLEQLHHELSELAVARGYDFQIIFIDDGSRDASWSIIERLAATDPRVLGIRFRRNFGKAAALSAGFDAAVGEVIVTMDADLQDSPAEIPKLLAVLDAGADVVSGWKRERHDPWHKRYPSKVFNALVGKLTGVHLHDHNCGLKAYRRDVIHEIRLYGELHRFVPVLAAARGFNIGETAVEHRPRLSGVSKYGWTRIPKGLLDLLTVQFITRYGQRPQHWLGSAGLISLLLGALGMAYLAFVWCWSRMPWQGVEEAVHLHETAAIFYSMAMLLLGSNLLAMGFVAEMLAASMSRQRDEFSIAEYTSPREKQIATAGGAIPSSNPAASEHETR</sequence>
<keyword evidence="12" id="KW-1185">Reference proteome</keyword>
<dbReference type="CDD" id="cd04187">
    <property type="entry name" value="DPM1_like_bac"/>
    <property type="match status" value="1"/>
</dbReference>
<feature type="transmembrane region" description="Helical" evidence="9">
    <location>
        <begin position="231"/>
        <end position="254"/>
    </location>
</feature>
<feature type="domain" description="Glycosyltransferase 2-like" evidence="10">
    <location>
        <begin position="3"/>
        <end position="165"/>
    </location>
</feature>
<organism evidence="11 12">
    <name type="scientific">Lacipirellula limnantheis</name>
    <dbReference type="NCBI Taxonomy" id="2528024"/>
    <lineage>
        <taxon>Bacteria</taxon>
        <taxon>Pseudomonadati</taxon>
        <taxon>Planctomycetota</taxon>
        <taxon>Planctomycetia</taxon>
        <taxon>Pirellulales</taxon>
        <taxon>Lacipirellulaceae</taxon>
        <taxon>Lacipirellula</taxon>
    </lineage>
</organism>
<keyword evidence="2 11" id="KW-0328">Glycosyltransferase</keyword>
<evidence type="ECO:0000256" key="1">
    <source>
        <dbReference type="ARBA" id="ARBA00022475"/>
    </source>
</evidence>
<dbReference type="Proteomes" id="UP000317909">
    <property type="component" value="Chromosome"/>
</dbReference>
<keyword evidence="4 9" id="KW-0812">Transmembrane</keyword>
<dbReference type="KEGG" id="llh:I41_20370"/>
<keyword evidence="7 9" id="KW-0472">Membrane</keyword>
<proteinExistence type="predicted"/>
<dbReference type="Gene3D" id="3.90.550.10">
    <property type="entry name" value="Spore Coat Polysaccharide Biosynthesis Protein SpsA, Chain A"/>
    <property type="match status" value="1"/>
</dbReference>
<name>A0A517TWV7_9BACT</name>
<dbReference type="EMBL" id="CP036339">
    <property type="protein sequence ID" value="QDT72852.1"/>
    <property type="molecule type" value="Genomic_DNA"/>
</dbReference>
<evidence type="ECO:0000256" key="9">
    <source>
        <dbReference type="SAM" id="Phobius"/>
    </source>
</evidence>
<evidence type="ECO:0000313" key="11">
    <source>
        <dbReference type="EMBL" id="QDT72852.1"/>
    </source>
</evidence>
<dbReference type="EC" id="2.4.2.53" evidence="11"/>
<evidence type="ECO:0000256" key="8">
    <source>
        <dbReference type="SAM" id="MobiDB-lite"/>
    </source>
</evidence>
<dbReference type="GO" id="GO:0009103">
    <property type="term" value="P:lipopolysaccharide biosynthetic process"/>
    <property type="evidence" value="ECO:0007669"/>
    <property type="project" value="UniProtKB-KW"/>
</dbReference>
<dbReference type="AlphaFoldDB" id="A0A517TWV7"/>
<keyword evidence="5" id="KW-0448">Lipopolysaccharide biosynthesis</keyword>
<dbReference type="RefSeq" id="WP_145432375.1">
    <property type="nucleotide sequence ID" value="NZ_CP036339.1"/>
</dbReference>
<dbReference type="Pfam" id="PF00535">
    <property type="entry name" value="Glycos_transf_2"/>
    <property type="match status" value="1"/>
</dbReference>
<dbReference type="InterPro" id="IPR001173">
    <property type="entry name" value="Glyco_trans_2-like"/>
</dbReference>
<evidence type="ECO:0000256" key="6">
    <source>
        <dbReference type="ARBA" id="ARBA00022989"/>
    </source>
</evidence>
<dbReference type="PANTHER" id="PTHR48090:SF3">
    <property type="entry name" value="UNDECAPRENYL-PHOSPHATE 4-DEOXY-4-FORMAMIDO-L-ARABINOSE TRANSFERASE"/>
    <property type="match status" value="1"/>
</dbReference>
<dbReference type="SUPFAM" id="SSF53448">
    <property type="entry name" value="Nucleotide-diphospho-sugar transferases"/>
    <property type="match status" value="1"/>
</dbReference>
<gene>
    <name evidence="11" type="primary">arnC_2</name>
    <name evidence="11" type="ORF">I41_20370</name>
</gene>
<evidence type="ECO:0000259" key="10">
    <source>
        <dbReference type="Pfam" id="PF00535"/>
    </source>
</evidence>
<keyword evidence="6 9" id="KW-1133">Transmembrane helix</keyword>
<protein>
    <submittedName>
        <fullName evidence="11">Undecaprenyl-phosphate 4-deoxy-4-formamido-L-arabinose transferase</fullName>
        <ecNumber evidence="11">2.4.2.53</ecNumber>
    </submittedName>
</protein>
<evidence type="ECO:0000256" key="3">
    <source>
        <dbReference type="ARBA" id="ARBA00022679"/>
    </source>
</evidence>
<feature type="transmembrane region" description="Helical" evidence="9">
    <location>
        <begin position="274"/>
        <end position="296"/>
    </location>
</feature>
<dbReference type="GO" id="GO:0099621">
    <property type="term" value="F:undecaprenyl-phosphate 4-deoxy-4-formamido-L-arabinose transferase activity"/>
    <property type="evidence" value="ECO:0007669"/>
    <property type="project" value="UniProtKB-EC"/>
</dbReference>
<keyword evidence="1" id="KW-1003">Cell membrane</keyword>
<keyword evidence="3 11" id="KW-0808">Transferase</keyword>
<reference evidence="11 12" key="1">
    <citation type="submission" date="2019-02" db="EMBL/GenBank/DDBJ databases">
        <title>Deep-cultivation of Planctomycetes and their phenomic and genomic characterization uncovers novel biology.</title>
        <authorList>
            <person name="Wiegand S."/>
            <person name="Jogler M."/>
            <person name="Boedeker C."/>
            <person name="Pinto D."/>
            <person name="Vollmers J."/>
            <person name="Rivas-Marin E."/>
            <person name="Kohn T."/>
            <person name="Peeters S.H."/>
            <person name="Heuer A."/>
            <person name="Rast P."/>
            <person name="Oberbeckmann S."/>
            <person name="Bunk B."/>
            <person name="Jeske O."/>
            <person name="Meyerdierks A."/>
            <person name="Storesund J.E."/>
            <person name="Kallscheuer N."/>
            <person name="Luecker S."/>
            <person name="Lage O.M."/>
            <person name="Pohl T."/>
            <person name="Merkel B.J."/>
            <person name="Hornburger P."/>
            <person name="Mueller R.-W."/>
            <person name="Bruemmer F."/>
            <person name="Labrenz M."/>
            <person name="Spormann A.M."/>
            <person name="Op den Camp H."/>
            <person name="Overmann J."/>
            <person name="Amann R."/>
            <person name="Jetten M.S.M."/>
            <person name="Mascher T."/>
            <person name="Medema M.H."/>
            <person name="Devos D.P."/>
            <person name="Kaster A.-K."/>
            <person name="Ovreas L."/>
            <person name="Rohde M."/>
            <person name="Galperin M.Y."/>
            <person name="Jogler C."/>
        </authorList>
    </citation>
    <scope>NUCLEOTIDE SEQUENCE [LARGE SCALE GENOMIC DNA]</scope>
    <source>
        <strain evidence="11 12">I41</strain>
    </source>
</reference>
<evidence type="ECO:0000256" key="2">
    <source>
        <dbReference type="ARBA" id="ARBA00022676"/>
    </source>
</evidence>
<evidence type="ECO:0000256" key="7">
    <source>
        <dbReference type="ARBA" id="ARBA00023136"/>
    </source>
</evidence>
<dbReference type="InterPro" id="IPR050256">
    <property type="entry name" value="Glycosyltransferase_2"/>
</dbReference>
<evidence type="ECO:0000256" key="4">
    <source>
        <dbReference type="ARBA" id="ARBA00022692"/>
    </source>
</evidence>
<dbReference type="InterPro" id="IPR029044">
    <property type="entry name" value="Nucleotide-diphossugar_trans"/>
</dbReference>
<dbReference type="PANTHER" id="PTHR48090">
    <property type="entry name" value="UNDECAPRENYL-PHOSPHATE 4-DEOXY-4-FORMAMIDO-L-ARABINOSE TRANSFERASE-RELATED"/>
    <property type="match status" value="1"/>
</dbReference>